<dbReference type="SUPFAM" id="SSF53720">
    <property type="entry name" value="ALDH-like"/>
    <property type="match status" value="2"/>
</dbReference>
<dbReference type="InterPro" id="IPR007656">
    <property type="entry name" value="GTD-bd"/>
</dbReference>
<keyword evidence="6" id="KW-0560">Oxidoreductase</keyword>
<evidence type="ECO:0000256" key="9">
    <source>
        <dbReference type="SAM" id="Coils"/>
    </source>
</evidence>
<dbReference type="InterPro" id="IPR016160">
    <property type="entry name" value="Ald_DH_CS_CYS"/>
</dbReference>
<dbReference type="Pfam" id="PF04576">
    <property type="entry name" value="Zein-binding"/>
    <property type="match status" value="1"/>
</dbReference>
<dbReference type="PROSITE" id="PS51775">
    <property type="entry name" value="GTD_BINDING"/>
    <property type="match status" value="1"/>
</dbReference>
<evidence type="ECO:0000256" key="2">
    <source>
        <dbReference type="ARBA" id="ARBA00009986"/>
    </source>
</evidence>
<accession>A0A7J7CH50</accession>
<dbReference type="InterPro" id="IPR015590">
    <property type="entry name" value="Aldehyde_DH_dom"/>
</dbReference>
<organism evidence="11 12">
    <name type="scientific">Tripterygium wilfordii</name>
    <name type="common">Thunder God vine</name>
    <dbReference type="NCBI Taxonomy" id="458696"/>
    <lineage>
        <taxon>Eukaryota</taxon>
        <taxon>Viridiplantae</taxon>
        <taxon>Streptophyta</taxon>
        <taxon>Embryophyta</taxon>
        <taxon>Tracheophyta</taxon>
        <taxon>Spermatophyta</taxon>
        <taxon>Magnoliopsida</taxon>
        <taxon>eudicotyledons</taxon>
        <taxon>Gunneridae</taxon>
        <taxon>Pentapetalae</taxon>
        <taxon>rosids</taxon>
        <taxon>fabids</taxon>
        <taxon>Celastrales</taxon>
        <taxon>Celastraceae</taxon>
        <taxon>Tripterygium</taxon>
    </lineage>
</organism>
<evidence type="ECO:0000313" key="11">
    <source>
        <dbReference type="EMBL" id="KAF5733380.1"/>
    </source>
</evidence>
<dbReference type="NCBIfam" id="TIGR01722">
    <property type="entry name" value="MMSDH"/>
    <property type="match status" value="2"/>
</dbReference>
<feature type="domain" description="GTD-binding" evidence="10">
    <location>
        <begin position="102"/>
        <end position="199"/>
    </location>
</feature>
<protein>
    <recommendedName>
        <fullName evidence="3">methylmalonate-semialdehyde dehydrogenase (CoA acylating)</fullName>
        <ecNumber evidence="3">1.2.1.27</ecNumber>
    </recommendedName>
</protein>
<dbReference type="Gene3D" id="3.40.309.10">
    <property type="entry name" value="Aldehyde Dehydrogenase, Chain A, domain 2"/>
    <property type="match status" value="2"/>
</dbReference>
<dbReference type="EC" id="1.2.1.27" evidence="3"/>
<feature type="coiled-coil region" evidence="9">
    <location>
        <begin position="108"/>
        <end position="201"/>
    </location>
</feature>
<sequence>MHILGPFGLLIVTLAGVDLQAWPNSTSFLEVLIQDEGFGGILILSLLFFYDYLEEQIELRNGICSKSVLLGNSEAVEQDVAALGGGGDGEIEKECCGEDEVFDVMTLREMVKKERERANSACGELEKERMAAASAAREAMAMILRLQSEKSNLEIEANQHRILVEKHEYDQDLIQSLHWIVMKRESERKELEDQLMLCRQELKRHLKGKDVDQFEEVDAENLGIFVSATICTRMTVLVREVVCDGGSVRNFKSLRPQKSAVRNNSLSVIEPSWRLCDPPRVPNLIGGRFVDSHSCASIDVLNPATQQVVSQVPLTTNEEFRAAVFAAKRAFPLWRRTPITTRQRIMFKFQGLIRRDIDKLAMNITTEHGKPLKDSYADVMHGLEVVEHACGLTSLQIGEFISNMSNGTDTYSIREPLGVCAGICPFEFPAMVPLWMFPIAVACGNTFILKPSEKNPGAAVMLAELAMEAGLPGGVLNIVHGTNDIVNDICDDDNIKAISFVGQSGAGAYVYGRASARGKRVLSNIGGKYHAVVMPDASTNTTLNTLVAAGFGGGRKCMALSTVVVVGSLTPWEESLVERAKLLKVTAGTESDADIGPLIGKQAKERICRLIQASVETGAKLVLDGRNIVVPGYELGNFVGPTILSDVTVDMDCYKGEMCGPVLLCMQVDNLEDAMAIVNRNKYCNGASIFTTSGAAARKFQTEIEVGHVGINVPISVSLPFASCTSSRHSVAGDTNFDGKAGVQFYTNVKTVTQQWQDFPADDLASDTLAMPLRNLKSLGPRVFALGNYNLSTLAEPSFQKRQPLRVPNLIGGVFADSKSSEFIDVINPATQEVVSQLPLTTNEEFKAAVSAAKQAFPSWRNTPITTRQRVMLKFQELIRRDMDKLAMNITTEQGKTLKDAHGDVFRGLEVVEHACGMATLQMGEYVPNVSNGIDTYSVREPLGVCAGICPFNFPAMIPLWMFPIAVTCGNTFVLKPSEKDPGASVILAELAMEAGLPNGVLNIVHGTNDIVNAICDDEDIRAVSFVGSNTAGMHIYGRASARGKRVQSNMGAKNHAIVMPDANADATLNALLAAGFGAAGQRCMALSTVVFVGDSKSWENKLAELAKSLKVNAGTDPDADLGPVISKQAKERIHKLVQSGVESGARLLLDGRNIVVKGYEHGNFIGPTMLSDVRADMECYKEEIFGPVLLCMKADSLEEAIDIVNKNKYGNGASIFTTSGAVARKFQTEIEAGQVGINVPIPVPLPFFSFTGNKASFAGDLNFYGKAGVNFYTQIKTVTQQWKDLPSSSGVSLAMPTSQKI</sequence>
<keyword evidence="12" id="KW-1185">Reference proteome</keyword>
<keyword evidence="9" id="KW-0175">Coiled coil</keyword>
<dbReference type="InterPro" id="IPR016161">
    <property type="entry name" value="Ald_DH/histidinol_DH"/>
</dbReference>
<dbReference type="GO" id="GO:0006210">
    <property type="term" value="P:thymine catabolic process"/>
    <property type="evidence" value="ECO:0007669"/>
    <property type="project" value="TreeGrafter"/>
</dbReference>
<reference evidence="11 12" key="1">
    <citation type="journal article" date="2020" name="Nat. Commun.">
        <title>Genome of Tripterygium wilfordii and identification of cytochrome P450 involved in triptolide biosynthesis.</title>
        <authorList>
            <person name="Tu L."/>
            <person name="Su P."/>
            <person name="Zhang Z."/>
            <person name="Gao L."/>
            <person name="Wang J."/>
            <person name="Hu T."/>
            <person name="Zhou J."/>
            <person name="Zhang Y."/>
            <person name="Zhao Y."/>
            <person name="Liu Y."/>
            <person name="Song Y."/>
            <person name="Tong Y."/>
            <person name="Lu Y."/>
            <person name="Yang J."/>
            <person name="Xu C."/>
            <person name="Jia M."/>
            <person name="Peters R.J."/>
            <person name="Huang L."/>
            <person name="Gao W."/>
        </authorList>
    </citation>
    <scope>NUCLEOTIDE SEQUENCE [LARGE SCALE GENOMIC DNA]</scope>
    <source>
        <strain evidence="12">cv. XIE 37</strain>
        <tissue evidence="11">Leaf</tissue>
    </source>
</reference>
<gene>
    <name evidence="11" type="ORF">HS088_TW17G00923</name>
</gene>
<evidence type="ECO:0000256" key="5">
    <source>
        <dbReference type="ARBA" id="ARBA00022989"/>
    </source>
</evidence>
<evidence type="ECO:0000313" key="12">
    <source>
        <dbReference type="Proteomes" id="UP000593562"/>
    </source>
</evidence>
<dbReference type="FunFam" id="3.40.605.10:FF:000003">
    <property type="entry name" value="Methylmalonate-semialdehyde dehydrogenase [acylating]"/>
    <property type="match status" value="2"/>
</dbReference>
<dbReference type="InterPro" id="IPR016163">
    <property type="entry name" value="Ald_DH_C"/>
</dbReference>
<dbReference type="FunFam" id="3.40.309.10:FF:000002">
    <property type="entry name" value="Methylmalonate-semialdehyde dehydrogenase (Acylating)"/>
    <property type="match status" value="2"/>
</dbReference>
<keyword evidence="8" id="KW-0472">Membrane</keyword>
<evidence type="ECO:0000256" key="1">
    <source>
        <dbReference type="ARBA" id="ARBA00004370"/>
    </source>
</evidence>
<comment type="caution">
    <text evidence="11">The sequence shown here is derived from an EMBL/GenBank/DDBJ whole genome shotgun (WGS) entry which is preliminary data.</text>
</comment>
<dbReference type="EMBL" id="JAAARO010000017">
    <property type="protein sequence ID" value="KAF5733380.1"/>
    <property type="molecule type" value="Genomic_DNA"/>
</dbReference>
<dbReference type="GO" id="GO:0004491">
    <property type="term" value="F:methylmalonate-semialdehyde dehydrogenase (acylating, NAD) activity"/>
    <property type="evidence" value="ECO:0007669"/>
    <property type="project" value="UniProtKB-EC"/>
</dbReference>
<dbReference type="CDD" id="cd07085">
    <property type="entry name" value="ALDH_F6_MMSDH"/>
    <property type="match status" value="2"/>
</dbReference>
<dbReference type="Proteomes" id="UP000593562">
    <property type="component" value="Unassembled WGS sequence"/>
</dbReference>
<dbReference type="GO" id="GO:0080115">
    <property type="term" value="F:myosin XI tail binding"/>
    <property type="evidence" value="ECO:0007669"/>
    <property type="project" value="UniProtKB-ARBA"/>
</dbReference>
<dbReference type="GO" id="GO:0016020">
    <property type="term" value="C:membrane"/>
    <property type="evidence" value="ECO:0007669"/>
    <property type="project" value="UniProtKB-SubCell"/>
</dbReference>
<evidence type="ECO:0000256" key="4">
    <source>
        <dbReference type="ARBA" id="ARBA00022692"/>
    </source>
</evidence>
<dbReference type="InterPro" id="IPR016162">
    <property type="entry name" value="Ald_DH_N"/>
</dbReference>
<keyword evidence="4" id="KW-0812">Transmembrane</keyword>
<comment type="similarity">
    <text evidence="2">Belongs to the aldehyde dehydrogenase family.</text>
</comment>
<evidence type="ECO:0000256" key="3">
    <source>
        <dbReference type="ARBA" id="ARBA00013048"/>
    </source>
</evidence>
<evidence type="ECO:0000256" key="7">
    <source>
        <dbReference type="ARBA" id="ARBA00023027"/>
    </source>
</evidence>
<keyword evidence="5" id="KW-1133">Transmembrane helix</keyword>
<dbReference type="PANTHER" id="PTHR43866:SF3">
    <property type="entry name" value="METHYLMALONATE-SEMIALDEHYDE DEHYDROGENASE [ACYLATING], MITOCHONDRIAL"/>
    <property type="match status" value="1"/>
</dbReference>
<evidence type="ECO:0000256" key="6">
    <source>
        <dbReference type="ARBA" id="ARBA00023002"/>
    </source>
</evidence>
<dbReference type="PROSITE" id="PS00070">
    <property type="entry name" value="ALDEHYDE_DEHYDR_CYS"/>
    <property type="match status" value="1"/>
</dbReference>
<dbReference type="GO" id="GO:0006574">
    <property type="term" value="P:L-valine catabolic process"/>
    <property type="evidence" value="ECO:0007669"/>
    <property type="project" value="TreeGrafter"/>
</dbReference>
<proteinExistence type="inferred from homology"/>
<dbReference type="PANTHER" id="PTHR43866">
    <property type="entry name" value="MALONATE-SEMIALDEHYDE DEHYDROGENASE"/>
    <property type="match status" value="1"/>
</dbReference>
<dbReference type="GO" id="GO:0005739">
    <property type="term" value="C:mitochondrion"/>
    <property type="evidence" value="ECO:0007669"/>
    <property type="project" value="TreeGrafter"/>
</dbReference>
<comment type="subcellular location">
    <subcellularLocation>
        <location evidence="1">Membrane</location>
    </subcellularLocation>
</comment>
<keyword evidence="7" id="KW-0520">NAD</keyword>
<dbReference type="Gene3D" id="3.40.605.10">
    <property type="entry name" value="Aldehyde Dehydrogenase, Chain A, domain 1"/>
    <property type="match status" value="2"/>
</dbReference>
<dbReference type="InterPro" id="IPR010061">
    <property type="entry name" value="MeMal-semiAld_DH"/>
</dbReference>
<dbReference type="InParanoid" id="A0A7J7CH50"/>
<name>A0A7J7CH50_TRIWF</name>
<evidence type="ECO:0000256" key="8">
    <source>
        <dbReference type="ARBA" id="ARBA00023136"/>
    </source>
</evidence>
<evidence type="ECO:0000259" key="10">
    <source>
        <dbReference type="PROSITE" id="PS51775"/>
    </source>
</evidence>
<dbReference type="Pfam" id="PF00171">
    <property type="entry name" value="Aldedh"/>
    <property type="match status" value="2"/>
</dbReference>